<keyword evidence="1" id="KW-0378">Hydrolase</keyword>
<reference evidence="1 2" key="1">
    <citation type="submission" date="2023-11" db="EMBL/GenBank/DDBJ databases">
        <title>Plant-associative lifestyle of Vibrio porteresiae and its evolutionary dynamics.</title>
        <authorList>
            <person name="Rameshkumar N."/>
            <person name="Kirti K."/>
        </authorList>
    </citation>
    <scope>NUCLEOTIDE SEQUENCE [LARGE SCALE GENOMIC DNA]</scope>
    <source>
        <strain evidence="1 2">MSSRF30</strain>
    </source>
</reference>
<name>A0ABZ0QF78_9VIBR</name>
<accession>A0ABZ0QF78</accession>
<keyword evidence="2" id="KW-1185">Reference proteome</keyword>
<dbReference type="GO" id="GO:0016798">
    <property type="term" value="F:hydrolase activity, acting on glycosyl bonds"/>
    <property type="evidence" value="ECO:0007669"/>
    <property type="project" value="UniProtKB-KW"/>
</dbReference>
<evidence type="ECO:0000313" key="1">
    <source>
        <dbReference type="EMBL" id="WPC75118.1"/>
    </source>
</evidence>
<organism evidence="1 2">
    <name type="scientific">Vibrio porteresiae DSM 19223</name>
    <dbReference type="NCBI Taxonomy" id="1123496"/>
    <lineage>
        <taxon>Bacteria</taxon>
        <taxon>Pseudomonadati</taxon>
        <taxon>Pseudomonadota</taxon>
        <taxon>Gammaproteobacteria</taxon>
        <taxon>Vibrionales</taxon>
        <taxon>Vibrionaceae</taxon>
        <taxon>Vibrio</taxon>
    </lineage>
</organism>
<dbReference type="SUPFAM" id="SSF101478">
    <property type="entry name" value="ADP-ribosylglycohydrolase"/>
    <property type="match status" value="1"/>
</dbReference>
<dbReference type="RefSeq" id="WP_261895560.1">
    <property type="nucleotide sequence ID" value="NZ_AP024895.1"/>
</dbReference>
<dbReference type="InterPro" id="IPR005502">
    <property type="entry name" value="Ribosyl_crysJ1"/>
</dbReference>
<dbReference type="EC" id="3.2.2.-" evidence="1"/>
<dbReference type="Proteomes" id="UP001304071">
    <property type="component" value="Chromosome 1"/>
</dbReference>
<evidence type="ECO:0000313" key="2">
    <source>
        <dbReference type="Proteomes" id="UP001304071"/>
    </source>
</evidence>
<protein>
    <submittedName>
        <fullName evidence="1">ADP-ribosylglycohydrolase family protein</fullName>
        <ecNumber evidence="1">3.2.2.-</ecNumber>
    </submittedName>
</protein>
<dbReference type="EMBL" id="CP138203">
    <property type="protein sequence ID" value="WPC75118.1"/>
    <property type="molecule type" value="Genomic_DNA"/>
</dbReference>
<dbReference type="Pfam" id="PF03747">
    <property type="entry name" value="ADP_ribosyl_GH"/>
    <property type="match status" value="1"/>
</dbReference>
<dbReference type="InterPro" id="IPR036705">
    <property type="entry name" value="Ribosyl_crysJ1_sf"/>
</dbReference>
<dbReference type="PANTHER" id="PTHR16222">
    <property type="entry name" value="ADP-RIBOSYLGLYCOHYDROLASE"/>
    <property type="match status" value="1"/>
</dbReference>
<keyword evidence="1" id="KW-0326">Glycosidase</keyword>
<gene>
    <name evidence="1" type="ORF">R8Z52_07945</name>
</gene>
<sequence length="300" mass="32442">MSTQKERYQGCLLGLAIGDAIGTTVEFQPRGSFTPVTDMVGGGVFRLKAGQWTDDTSMALCLAHSLLECQGFDPNDQMNKYQQWRVNGYMSSNGRCFDIGTTVSEALAHYAATHQPFAGSTHPLAAGNGSLMRLAPVVLFYHPDKQSVVHYAGESSRTTHGAKECIDACGYYASLLSAALDGQTKDQILSSDSYHAQTAKIAAIQKGSYRAKEEKEISGTGYVVDSLEAALWCFNQSDSYAQAVLLAANLGDDADTTAAICGQLAGAFYGLQGIPSAWRERVYWSEEILSLADSFYQMNE</sequence>
<dbReference type="InterPro" id="IPR050792">
    <property type="entry name" value="ADP-ribosylglycohydrolase"/>
</dbReference>
<dbReference type="Gene3D" id="1.10.4080.10">
    <property type="entry name" value="ADP-ribosylation/Crystallin J1"/>
    <property type="match status" value="1"/>
</dbReference>
<dbReference type="PANTHER" id="PTHR16222:SF12">
    <property type="entry name" value="ADP-RIBOSYLGLYCOHYDROLASE-RELATED"/>
    <property type="match status" value="1"/>
</dbReference>
<proteinExistence type="predicted"/>